<dbReference type="Gene3D" id="3.90.550.10">
    <property type="entry name" value="Spore Coat Polysaccharide Biosynthesis Protein SpsA, Chain A"/>
    <property type="match status" value="1"/>
</dbReference>
<dbReference type="Pfam" id="PF22181">
    <property type="entry name" value="TarS_linker"/>
    <property type="match status" value="1"/>
</dbReference>
<evidence type="ECO:0000313" key="3">
    <source>
        <dbReference type="EMBL" id="MFC3994952.1"/>
    </source>
</evidence>
<proteinExistence type="predicted"/>
<dbReference type="Proteomes" id="UP001595847">
    <property type="component" value="Unassembled WGS sequence"/>
</dbReference>
<sequence length="678" mass="75373">MGIAVSVIIPAYNTSAGILRGLQSLREQSLPRDRYEVIYVDDGSTDGTGELLDAETADEPNFTVIHIENSGWPGRPRNVGVDHARGEFVFFMDDDDRLGPEALERLYAKATEDTADIVIGRVAGVGRNAPRELFQQPMSGGDIRKDRLLLTSLTVQKLFRTAFLRDNDIRFAEGKIRLEDHMFMLRAYLATRKVSVVHDYTCYYWVRNEGFGNISYAPKEPVGFFRSIGQIFDIIEANTKPGKLRDRLFAHWYRSKLLGQFQGHKFLRQDAEHIRRLHAIAAELVESRIPESVTERLNPFTRLRAATLRWGTPELMRALAEFEEDLDHVTRVTGFRWEGSDLHVDVVAELTRRSTGAPLKFVRDGDRIRWDLPAEMVAVEQIRDAAEVGAALDKLGLRVFARRTGDPAAMRIPAEVERTEHPAGADRFAVRLSGTITVDVARADYGRPLSGQWWFRTRIDLGGAGSDHTVGTARTRDAETTRTPAFVDLPDDAGTAFANPYWNTKGHLVLSVDGSWRPLRRAVRAPATATATPTPAGLRLEIPLTLRAADSPTELPLRLSRSGRPPTDTVARIRAVHDGSAGLPRAVLSATVPVQGGLGVWRVHVGADHTDLDLALIRTPAGWRLTHPLQSRARRHLTPLVAQARLRADRLPAPARRLARGAWIRLRGSDPRSAPSAG</sequence>
<evidence type="ECO:0000259" key="2">
    <source>
        <dbReference type="Pfam" id="PF22181"/>
    </source>
</evidence>
<reference evidence="4" key="1">
    <citation type="journal article" date="2019" name="Int. J. Syst. Evol. Microbiol.">
        <title>The Global Catalogue of Microorganisms (GCM) 10K type strain sequencing project: providing services to taxonomists for standard genome sequencing and annotation.</title>
        <authorList>
            <consortium name="The Broad Institute Genomics Platform"/>
            <consortium name="The Broad Institute Genome Sequencing Center for Infectious Disease"/>
            <person name="Wu L."/>
            <person name="Ma J."/>
        </authorList>
    </citation>
    <scope>NUCLEOTIDE SEQUENCE [LARGE SCALE GENOMIC DNA]</scope>
    <source>
        <strain evidence="4">TBRC 1826</strain>
    </source>
</reference>
<protein>
    <submittedName>
        <fullName evidence="3">Glycosyltransferase</fullName>
        <ecNumber evidence="3">2.4.-.-</ecNumber>
    </submittedName>
</protein>
<keyword evidence="3" id="KW-0328">Glycosyltransferase</keyword>
<dbReference type="RefSeq" id="WP_378529793.1">
    <property type="nucleotide sequence ID" value="NZ_JBHSBH010000003.1"/>
</dbReference>
<dbReference type="InterPro" id="IPR001173">
    <property type="entry name" value="Glyco_trans_2-like"/>
</dbReference>
<keyword evidence="4" id="KW-1185">Reference proteome</keyword>
<dbReference type="GO" id="GO:0016757">
    <property type="term" value="F:glycosyltransferase activity"/>
    <property type="evidence" value="ECO:0007669"/>
    <property type="project" value="UniProtKB-KW"/>
</dbReference>
<evidence type="ECO:0000259" key="1">
    <source>
        <dbReference type="Pfam" id="PF00535"/>
    </source>
</evidence>
<dbReference type="EMBL" id="JBHSBH010000003">
    <property type="protein sequence ID" value="MFC3994952.1"/>
    <property type="molecule type" value="Genomic_DNA"/>
</dbReference>
<dbReference type="PANTHER" id="PTHR22916">
    <property type="entry name" value="GLYCOSYLTRANSFERASE"/>
    <property type="match status" value="1"/>
</dbReference>
<name>A0ABV8FGM1_9ACTN</name>
<dbReference type="SUPFAM" id="SSF53448">
    <property type="entry name" value="Nucleotide-diphospho-sugar transferases"/>
    <property type="match status" value="1"/>
</dbReference>
<accession>A0ABV8FGM1</accession>
<dbReference type="Pfam" id="PF00535">
    <property type="entry name" value="Glycos_transf_2"/>
    <property type="match status" value="1"/>
</dbReference>
<feature type="domain" description="Glycosyltransferase 2-like" evidence="1">
    <location>
        <begin position="6"/>
        <end position="135"/>
    </location>
</feature>
<feature type="domain" description="TarS/TarP linker" evidence="2">
    <location>
        <begin position="221"/>
        <end position="320"/>
    </location>
</feature>
<dbReference type="EC" id="2.4.-.-" evidence="3"/>
<gene>
    <name evidence="3" type="ORF">ACFOVU_03445</name>
</gene>
<keyword evidence="3" id="KW-0808">Transferase</keyword>
<comment type="caution">
    <text evidence="3">The sequence shown here is derived from an EMBL/GenBank/DDBJ whole genome shotgun (WGS) entry which is preliminary data.</text>
</comment>
<dbReference type="PANTHER" id="PTHR22916:SF3">
    <property type="entry name" value="UDP-GLCNAC:BETAGAL BETA-1,3-N-ACETYLGLUCOSAMINYLTRANSFERASE-LIKE PROTEIN 1"/>
    <property type="match status" value="1"/>
</dbReference>
<evidence type="ECO:0000313" key="4">
    <source>
        <dbReference type="Proteomes" id="UP001595847"/>
    </source>
</evidence>
<organism evidence="3 4">
    <name type="scientific">Nocardiopsis sediminis</name>
    <dbReference type="NCBI Taxonomy" id="1778267"/>
    <lineage>
        <taxon>Bacteria</taxon>
        <taxon>Bacillati</taxon>
        <taxon>Actinomycetota</taxon>
        <taxon>Actinomycetes</taxon>
        <taxon>Streptosporangiales</taxon>
        <taxon>Nocardiopsidaceae</taxon>
        <taxon>Nocardiopsis</taxon>
    </lineage>
</organism>
<dbReference type="InterPro" id="IPR029044">
    <property type="entry name" value="Nucleotide-diphossugar_trans"/>
</dbReference>
<dbReference type="InterPro" id="IPR054028">
    <property type="entry name" value="TarS/TarP_linker"/>
</dbReference>
<dbReference type="CDD" id="cd00761">
    <property type="entry name" value="Glyco_tranf_GTA_type"/>
    <property type="match status" value="1"/>
</dbReference>